<accession>A0A7R9KQA0</accession>
<feature type="chain" id="PRO_5036210968" description="Legumain prodomain domain-containing protein" evidence="2">
    <location>
        <begin position="17"/>
        <end position="816"/>
    </location>
</feature>
<evidence type="ECO:0000313" key="5">
    <source>
        <dbReference type="Proteomes" id="UP000759131"/>
    </source>
</evidence>
<dbReference type="PANTHER" id="PTHR12000:SF42">
    <property type="entry name" value="LEGUMAIN"/>
    <property type="match status" value="1"/>
</dbReference>
<dbReference type="Pfam" id="PF01650">
    <property type="entry name" value="Peptidase_C13"/>
    <property type="match status" value="2"/>
</dbReference>
<reference evidence="4" key="1">
    <citation type="submission" date="2020-11" db="EMBL/GenBank/DDBJ databases">
        <authorList>
            <person name="Tran Van P."/>
        </authorList>
    </citation>
    <scope>NUCLEOTIDE SEQUENCE</scope>
</reference>
<comment type="similarity">
    <text evidence="1">Belongs to the peptidase C13 family.</text>
</comment>
<feature type="domain" description="Legumain prodomain" evidence="3">
    <location>
        <begin position="708"/>
        <end position="794"/>
    </location>
</feature>
<dbReference type="Gene3D" id="3.40.50.1460">
    <property type="match status" value="2"/>
</dbReference>
<dbReference type="Proteomes" id="UP000759131">
    <property type="component" value="Unassembled WGS sequence"/>
</dbReference>
<evidence type="ECO:0000256" key="2">
    <source>
        <dbReference type="SAM" id="SignalP"/>
    </source>
</evidence>
<dbReference type="GO" id="GO:0004197">
    <property type="term" value="F:cysteine-type endopeptidase activity"/>
    <property type="evidence" value="ECO:0007669"/>
    <property type="project" value="TreeGrafter"/>
</dbReference>
<dbReference type="GO" id="GO:0005773">
    <property type="term" value="C:vacuole"/>
    <property type="evidence" value="ECO:0007669"/>
    <property type="project" value="GOC"/>
</dbReference>
<keyword evidence="5" id="KW-1185">Reference proteome</keyword>
<evidence type="ECO:0000259" key="3">
    <source>
        <dbReference type="Pfam" id="PF20985"/>
    </source>
</evidence>
<dbReference type="Gene3D" id="1.10.132.130">
    <property type="match status" value="1"/>
</dbReference>
<dbReference type="InterPro" id="IPR048501">
    <property type="entry name" value="Legum_prodom"/>
</dbReference>
<name>A0A7R9KQA0_9ACAR</name>
<dbReference type="EMBL" id="CAJPIZ010004706">
    <property type="protein sequence ID" value="CAG2107834.1"/>
    <property type="molecule type" value="Genomic_DNA"/>
</dbReference>
<gene>
    <name evidence="4" type="ORF">OSB1V03_LOCUS7831</name>
</gene>
<dbReference type="OrthoDB" id="192611at2759"/>
<evidence type="ECO:0000256" key="1">
    <source>
        <dbReference type="ARBA" id="ARBA00009941"/>
    </source>
</evidence>
<dbReference type="AlphaFoldDB" id="A0A7R9KQA0"/>
<dbReference type="CDD" id="cd21115">
    <property type="entry name" value="legumain_C"/>
    <property type="match status" value="1"/>
</dbReference>
<proteinExistence type="inferred from homology"/>
<sequence length="816" mass="91263">MKLALIFSVCFIAVNAVPKPEAKEFTGKRWAVLCAAAGGYGINYAFPASVYHAYHLLLNHGIPEENIIVMHLDDLAYNKQNPTPGIVVNQVNGSDVYHGVPKHYIGAEVTPKNFLGVLRGDPELKAAGKKVIESGPDDHVFAFLFDHGGAETVYFTHGQLFAKDLNKELVQMHQDKKYAKMLFYIEACEAGSMFNNILPDNINVYGATSSKPNELSYPCCHDPVRKVGVGGLFSDAWYRDSETKDLNTEVIETQFAFIAKEIAKTEHPQHYGDLSIGKMSLAEFFGPKKVIDHPVVAQTNAKQCEMVNQREMAIWLAEKNIETSTDVKEKLHYTQELERILNGRQYADKQLNGLLETLKPLTGLEATDALNTRREIHNRESVSAAPKPEEAKEFKGKRWVVLCAAAGGYGINYAFQASVYHAYHLLKNHGIPEENIIVMHPDDLAYNKQNPTQGIVVNQVKGPDVYHDVPKHYVKDEINPKTFLSVISGDPKLKAAGKKVVESGPDDHIFVFLFDHGATELVAFRSGQLYAKDLKNTLVQMHEDKKFAKMLFYLEACESGSMFDGILPDNINVYAAASSRPDEPSYPCCNDPIRHVGVGGLFSDAWYRDSETKDLNTETIAEQFTFIAKEIKGTEHSVHYGDESIGKMTLAEFFGPKKVIDQSLVSNVTRNNEQCQLVNQRELAVWLAEKNIQGATNVNDKLKYTQELELILNGRQYADKQLNGLFETLKPLTGLEATVALNTRSKVNNRECYYKFVQTFDEQCFNLNNNPYFTGKLHAFVNVCESLPQTSAATDSAIELMVQYCQQNANSALNIQ</sequence>
<dbReference type="Pfam" id="PF20985">
    <property type="entry name" value="Legum_prodom"/>
    <property type="match status" value="1"/>
</dbReference>
<organism evidence="4">
    <name type="scientific">Medioppia subpectinata</name>
    <dbReference type="NCBI Taxonomy" id="1979941"/>
    <lineage>
        <taxon>Eukaryota</taxon>
        <taxon>Metazoa</taxon>
        <taxon>Ecdysozoa</taxon>
        <taxon>Arthropoda</taxon>
        <taxon>Chelicerata</taxon>
        <taxon>Arachnida</taxon>
        <taxon>Acari</taxon>
        <taxon>Acariformes</taxon>
        <taxon>Sarcoptiformes</taxon>
        <taxon>Oribatida</taxon>
        <taxon>Brachypylina</taxon>
        <taxon>Oppioidea</taxon>
        <taxon>Oppiidae</taxon>
        <taxon>Medioppia</taxon>
    </lineage>
</organism>
<dbReference type="EMBL" id="OC859281">
    <property type="protein sequence ID" value="CAD7627404.1"/>
    <property type="molecule type" value="Genomic_DNA"/>
</dbReference>
<evidence type="ECO:0000313" key="4">
    <source>
        <dbReference type="EMBL" id="CAD7627404.1"/>
    </source>
</evidence>
<dbReference type="GO" id="GO:0051603">
    <property type="term" value="P:proteolysis involved in protein catabolic process"/>
    <property type="evidence" value="ECO:0007669"/>
    <property type="project" value="TreeGrafter"/>
</dbReference>
<dbReference type="PANTHER" id="PTHR12000">
    <property type="entry name" value="HEMOGLOBINASE FAMILY MEMBER"/>
    <property type="match status" value="1"/>
</dbReference>
<keyword evidence="2" id="KW-0732">Signal</keyword>
<dbReference type="InterPro" id="IPR046427">
    <property type="entry name" value="Legumain_prodom_sf"/>
</dbReference>
<dbReference type="PRINTS" id="PR00776">
    <property type="entry name" value="HEMOGLOBNASE"/>
</dbReference>
<dbReference type="InterPro" id="IPR001096">
    <property type="entry name" value="Peptidase_C13"/>
</dbReference>
<protein>
    <recommendedName>
        <fullName evidence="3">Legumain prodomain domain-containing protein</fullName>
    </recommendedName>
</protein>
<dbReference type="GO" id="GO:0006624">
    <property type="term" value="P:vacuolar protein processing"/>
    <property type="evidence" value="ECO:0007669"/>
    <property type="project" value="TreeGrafter"/>
</dbReference>
<feature type="signal peptide" evidence="2">
    <location>
        <begin position="1"/>
        <end position="16"/>
    </location>
</feature>